<dbReference type="InterPro" id="IPR032774">
    <property type="entry name" value="WG_beta_rep"/>
</dbReference>
<dbReference type="Pfam" id="PF00575">
    <property type="entry name" value="S1"/>
    <property type="match status" value="1"/>
</dbReference>
<dbReference type="Pfam" id="PF19500">
    <property type="entry name" value="DUF6035"/>
    <property type="match status" value="1"/>
</dbReference>
<dbReference type="SMART" id="SM00316">
    <property type="entry name" value="S1"/>
    <property type="match status" value="1"/>
</dbReference>
<dbReference type="InterPro" id="IPR003029">
    <property type="entry name" value="S1_domain"/>
</dbReference>
<dbReference type="Gene3D" id="2.40.50.140">
    <property type="entry name" value="Nucleic acid-binding proteins"/>
    <property type="match status" value="1"/>
</dbReference>
<dbReference type="Proteomes" id="UP001225761">
    <property type="component" value="Unassembled WGS sequence"/>
</dbReference>
<dbReference type="RefSeq" id="WP_283381711.1">
    <property type="nucleotide sequence ID" value="NZ_JASHIE010000006.1"/>
</dbReference>
<dbReference type="Pfam" id="PF25169">
    <property type="entry name" value="DUF7830"/>
    <property type="match status" value="1"/>
</dbReference>
<sequence length="1288" mass="148942">MSDQETKRTIDEVLDVETGEIIKAEIFFQKTESEIIAYRRRLQEAIVGFEPPKFRCAYCNQLLKLSGKPTRRGKVSFFAHLYDSDDCEIKTNGDLSKEEIEALKYGNVGESERHKVLKNKLAYYLRSTPAISNVEVEKKLTSEVPYLFWRRPDVYAEYDGKSIVFELQLSTTFLSVIIDRDIFYRMNNTFIVWVFNFSDNKEYLDLQNLMAKDIYYANKRNAFVFDEKAQAMSEETGELHLLCIWFEPSVLNGEIQQNKSIRKEEYIKISDLKFDSNAYKPYYIDADALFAEYQSDYFESKIDFENLHKVRLEKIAKKNRERERDKALKDQIIIGKKEQIIQGAFKLTPFQKGKKWGYEADGIEIVEPKYTDITDFSDSDYAKVKFNRKYGFINRVGDFTFDPIFMEAFNIYQNKCIGKFEKDWCIIDLENKSSSRLNCYDVEKLSENFLRITHRVTKKVFSGVNYGGYRTYSNEHIDTISTYSMVGNIITKCLYHKVYDYRNGRLTSKIKEYYLCEDINGERISITEEEKQFIKIIQIGIVDSDDNIIVPFDFDTIDEFIEGKAKAKKSGKYGYIDDQGQIIIPFEYDLIEEFIEGKAKAKKSGKYGYIDDQGQIIISFEYDSIEEFIEGIAKAKKTGKYGYIDDQGQIIISFEYDSIEEFIEGKAKVKKSGKYGYIDHRGQIIILIKYDSIDDFIDGSAKVRRNFHEGYIDINGNELIQNVQFITDTIRKGEKFGKWGLESLEGFLISPFEYDHIEDFINSKAKAKTNGKYGYLDDYGQIIIPFEYDSIENFISGRAKARLNGKYGYIDEQGQTIIPFEYDSIENFINGRAKARLNGKDGYIDEEGIIIIPFEYGSIEDFIDGRAKARLNGKYGYIDEQGVTVIPFEYDLLENFIEGRVKARLNGKYGFIDEQGITIIPCVYDLMEDFIEGRAKVTVNGKYGYIDKQGIQIIPCEYDLIEDFIEGRSKVKKNGKYGYIDETGIIVIPSEYDLIENFIDGIARAKKNNLFGFINEQGQTLIQFEFDVLWYFDDGKAKAIKNKKYGYIDDKGQTLIPFEYDSIEHFSKAKLKAVKNDEISIIDYSGNGIVIFEKTKVFVGKYGETITNHWYGIKDTKGNILLPPKYNEIDEFEDGLAKIYGDKQYIGGDKSYPRFSYKVGYVDDNGKIAAPCIFDEISRFVDGKATAKKNGESLIINIYEGDPARENIDRSQYKVKSIHKGKITNVAEFGLFVKLGKGITALLHISELKKHQKSITDYTRGEEIEVQIMDIDEKRNRISLTIPKKENK</sequence>
<protein>
    <submittedName>
        <fullName evidence="2">DUF6035 family protein</fullName>
    </submittedName>
</protein>
<dbReference type="PANTHER" id="PTHR37841">
    <property type="entry name" value="GLR2918 PROTEIN"/>
    <property type="match status" value="1"/>
</dbReference>
<dbReference type="InterPro" id="IPR057152">
    <property type="entry name" value="DUF7830"/>
</dbReference>
<evidence type="ECO:0000313" key="2">
    <source>
        <dbReference type="EMBL" id="MDI9874941.1"/>
    </source>
</evidence>
<dbReference type="PANTHER" id="PTHR37841:SF1">
    <property type="entry name" value="DUF3298 DOMAIN-CONTAINING PROTEIN"/>
    <property type="match status" value="1"/>
</dbReference>
<proteinExistence type="predicted"/>
<dbReference type="EMBL" id="JASHIE010000006">
    <property type="protein sequence ID" value="MDI9874941.1"/>
    <property type="molecule type" value="Genomic_DNA"/>
</dbReference>
<dbReference type="SUPFAM" id="SSF50249">
    <property type="entry name" value="Nucleic acid-binding proteins"/>
    <property type="match status" value="1"/>
</dbReference>
<dbReference type="Pfam" id="PF14903">
    <property type="entry name" value="WG_beta_rep"/>
    <property type="match status" value="10"/>
</dbReference>
<evidence type="ECO:0000313" key="3">
    <source>
        <dbReference type="Proteomes" id="UP001225761"/>
    </source>
</evidence>
<evidence type="ECO:0000259" key="1">
    <source>
        <dbReference type="PROSITE" id="PS50126"/>
    </source>
</evidence>
<organism evidence="2 3">
    <name type="scientific">Flectobacillus rivi</name>
    <dbReference type="NCBI Taxonomy" id="2984209"/>
    <lineage>
        <taxon>Bacteria</taxon>
        <taxon>Pseudomonadati</taxon>
        <taxon>Bacteroidota</taxon>
        <taxon>Cytophagia</taxon>
        <taxon>Cytophagales</taxon>
        <taxon>Flectobacillaceae</taxon>
        <taxon>Flectobacillus</taxon>
    </lineage>
</organism>
<reference evidence="2 3" key="1">
    <citation type="submission" date="2023-05" db="EMBL/GenBank/DDBJ databases">
        <title>Novel species of genus Flectobacillus isolated from stream in China.</title>
        <authorList>
            <person name="Lu H."/>
        </authorList>
    </citation>
    <scope>NUCLEOTIDE SEQUENCE [LARGE SCALE GENOMIC DNA]</scope>
    <source>
        <strain evidence="2 3">LFS242W</strain>
    </source>
</reference>
<gene>
    <name evidence="2" type="ORF">QM481_10425</name>
</gene>
<dbReference type="SUPFAM" id="SSF69360">
    <property type="entry name" value="Cell wall binding repeat"/>
    <property type="match status" value="4"/>
</dbReference>
<dbReference type="PROSITE" id="PS50126">
    <property type="entry name" value="S1"/>
    <property type="match status" value="1"/>
</dbReference>
<keyword evidence="3" id="KW-1185">Reference proteome</keyword>
<dbReference type="InterPro" id="IPR012340">
    <property type="entry name" value="NA-bd_OB-fold"/>
</dbReference>
<feature type="domain" description="S1 motif" evidence="1">
    <location>
        <begin position="1216"/>
        <end position="1283"/>
    </location>
</feature>
<accession>A0ABT6Z1C9</accession>
<dbReference type="InterPro" id="IPR046099">
    <property type="entry name" value="DUF6035"/>
</dbReference>
<name>A0ABT6Z1C9_9BACT</name>
<comment type="caution">
    <text evidence="2">The sequence shown here is derived from an EMBL/GenBank/DDBJ whole genome shotgun (WGS) entry which is preliminary data.</text>
</comment>